<dbReference type="STRING" id="863239.GCA_000213935_00107"/>
<sequence>MTTVTGRTATATGPVLRTLRFTGFDLRRLIGDWAMLFFSMALPVIFYLVFGAAMGYGTQPFGSGNVKASVMIGMALYAGITGAVAASGNVVVETKTGWGRQLALTPLTTGQRTAATVAGILVRAVLPVLAVFTVGAITGAVMPGGAWVACPLLCVAGAVPFGFYGMIWSLLVATDTSVSIASTSVVILAFLGNVFMPLPEGLLAVGRFTPLYGVSALAHWPLGHGEQTVGFGEGSTTDPLWWALLNIAAWTVVFVTGALALQHRERGRQ</sequence>
<reference evidence="2 3" key="1">
    <citation type="journal article" date="2018" name="Nat. Biotechnol.">
        <title>A standardized bacterial taxonomy based on genome phylogeny substantially revises the tree of life.</title>
        <authorList>
            <person name="Parks D.H."/>
            <person name="Chuvochina M."/>
            <person name="Waite D.W."/>
            <person name="Rinke C."/>
            <person name="Skarshewski A."/>
            <person name="Chaumeil P.A."/>
            <person name="Hugenholtz P."/>
        </authorList>
    </citation>
    <scope>NUCLEOTIDE SEQUENCE [LARGE SCALE GENOMIC DNA]</scope>
    <source>
        <strain evidence="2">UBA11247</strain>
    </source>
</reference>
<evidence type="ECO:0000313" key="2">
    <source>
        <dbReference type="EMBL" id="HCT13664.1"/>
    </source>
</evidence>
<proteinExistence type="predicted"/>
<evidence type="ECO:0000313" key="3">
    <source>
        <dbReference type="Proteomes" id="UP000261739"/>
    </source>
</evidence>
<dbReference type="AlphaFoldDB" id="A0A3D4SWK0"/>
<keyword evidence="1" id="KW-0812">Transmembrane</keyword>
<feature type="transmembrane region" description="Helical" evidence="1">
    <location>
        <begin position="146"/>
        <end position="171"/>
    </location>
</feature>
<feature type="transmembrane region" description="Helical" evidence="1">
    <location>
        <begin position="33"/>
        <end position="56"/>
    </location>
</feature>
<feature type="transmembrane region" description="Helical" evidence="1">
    <location>
        <begin position="178"/>
        <end position="198"/>
    </location>
</feature>
<gene>
    <name evidence="2" type="ORF">DIW82_02400</name>
</gene>
<dbReference type="Proteomes" id="UP000261739">
    <property type="component" value="Unassembled WGS sequence"/>
</dbReference>
<keyword evidence="1" id="KW-0472">Membrane</keyword>
<feature type="transmembrane region" description="Helical" evidence="1">
    <location>
        <begin position="68"/>
        <end position="92"/>
    </location>
</feature>
<feature type="transmembrane region" description="Helical" evidence="1">
    <location>
        <begin position="113"/>
        <end position="140"/>
    </location>
</feature>
<comment type="caution">
    <text evidence="2">The sequence shown here is derived from an EMBL/GenBank/DDBJ whole genome shotgun (WGS) entry which is preliminary data.</text>
</comment>
<feature type="transmembrane region" description="Helical" evidence="1">
    <location>
        <begin position="240"/>
        <end position="261"/>
    </location>
</feature>
<protein>
    <submittedName>
        <fullName evidence="2">ABC transporter permease</fullName>
    </submittedName>
</protein>
<evidence type="ECO:0000256" key="1">
    <source>
        <dbReference type="SAM" id="Phobius"/>
    </source>
</evidence>
<name>A0A3D4SWK0_9CORY</name>
<dbReference type="EMBL" id="DQID01000068">
    <property type="protein sequence ID" value="HCT13664.1"/>
    <property type="molecule type" value="Genomic_DNA"/>
</dbReference>
<organism evidence="2 3">
    <name type="scientific">Corynebacterium nuruki</name>
    <dbReference type="NCBI Taxonomy" id="1032851"/>
    <lineage>
        <taxon>Bacteria</taxon>
        <taxon>Bacillati</taxon>
        <taxon>Actinomycetota</taxon>
        <taxon>Actinomycetes</taxon>
        <taxon>Mycobacteriales</taxon>
        <taxon>Corynebacteriaceae</taxon>
        <taxon>Corynebacterium</taxon>
    </lineage>
</organism>
<accession>A0A3D4SWK0</accession>
<dbReference type="RefSeq" id="WP_273051085.1">
    <property type="nucleotide sequence ID" value="NZ_DAITTW010000029.1"/>
</dbReference>
<keyword evidence="1" id="KW-1133">Transmembrane helix</keyword>